<evidence type="ECO:0000256" key="7">
    <source>
        <dbReference type="ARBA" id="ARBA00023049"/>
    </source>
</evidence>
<name>A0A1I1R9Z3_9BACT</name>
<evidence type="ECO:0000256" key="3">
    <source>
        <dbReference type="ARBA" id="ARBA00022723"/>
    </source>
</evidence>
<evidence type="ECO:0000256" key="8">
    <source>
        <dbReference type="ARBA" id="ARBA00023157"/>
    </source>
</evidence>
<protein>
    <submittedName>
        <fullName evidence="11">Por secretion system C-terminal sorting domain-containing protein</fullName>
    </submittedName>
</protein>
<dbReference type="Pfam" id="PF00801">
    <property type="entry name" value="PKD"/>
    <property type="match status" value="1"/>
</dbReference>
<keyword evidence="7" id="KW-0482">Metalloprotease</keyword>
<dbReference type="InterPro" id="IPR024079">
    <property type="entry name" value="MetalloPept_cat_dom_sf"/>
</dbReference>
<dbReference type="InterPro" id="IPR035986">
    <property type="entry name" value="PKD_dom_sf"/>
</dbReference>
<dbReference type="InterPro" id="IPR026444">
    <property type="entry name" value="Secre_tail"/>
</dbReference>
<dbReference type="RefSeq" id="WP_093826685.1">
    <property type="nucleotide sequence ID" value="NZ_FOLQ01000004.1"/>
</dbReference>
<dbReference type="SUPFAM" id="SSF49299">
    <property type="entry name" value="PKD domain"/>
    <property type="match status" value="1"/>
</dbReference>
<dbReference type="GO" id="GO:0008237">
    <property type="term" value="F:metallopeptidase activity"/>
    <property type="evidence" value="ECO:0007669"/>
    <property type="project" value="UniProtKB-KW"/>
</dbReference>
<dbReference type="EMBL" id="FOLQ01000004">
    <property type="protein sequence ID" value="SFD28383.1"/>
    <property type="molecule type" value="Genomic_DNA"/>
</dbReference>
<keyword evidence="8" id="KW-1015">Disulfide bond</keyword>
<evidence type="ECO:0000256" key="5">
    <source>
        <dbReference type="ARBA" id="ARBA00022801"/>
    </source>
</evidence>
<feature type="chain" id="PRO_5011664014" evidence="9">
    <location>
        <begin position="21"/>
        <end position="793"/>
    </location>
</feature>
<dbReference type="Gene3D" id="3.40.390.10">
    <property type="entry name" value="Collagenase (Catalytic Domain)"/>
    <property type="match status" value="1"/>
</dbReference>
<keyword evidence="12" id="KW-1185">Reference proteome</keyword>
<dbReference type="InterPro" id="IPR013783">
    <property type="entry name" value="Ig-like_fold"/>
</dbReference>
<dbReference type="AlphaFoldDB" id="A0A1I1R9Z3"/>
<dbReference type="CDD" id="cd00146">
    <property type="entry name" value="PKD"/>
    <property type="match status" value="1"/>
</dbReference>
<dbReference type="GO" id="GO:0006508">
    <property type="term" value="P:proteolysis"/>
    <property type="evidence" value="ECO:0007669"/>
    <property type="project" value="UniProtKB-KW"/>
</dbReference>
<dbReference type="Pfam" id="PF18962">
    <property type="entry name" value="Por_Secre_tail"/>
    <property type="match status" value="1"/>
</dbReference>
<dbReference type="InterPro" id="IPR022409">
    <property type="entry name" value="PKD/Chitinase_dom"/>
</dbReference>
<proteinExistence type="inferred from homology"/>
<evidence type="ECO:0000256" key="2">
    <source>
        <dbReference type="ARBA" id="ARBA00022670"/>
    </source>
</evidence>
<dbReference type="OrthoDB" id="6278496at2"/>
<evidence type="ECO:0000259" key="10">
    <source>
        <dbReference type="PROSITE" id="PS50093"/>
    </source>
</evidence>
<dbReference type="SUPFAM" id="SSF55486">
    <property type="entry name" value="Metalloproteases ('zincins'), catalytic domain"/>
    <property type="match status" value="1"/>
</dbReference>
<evidence type="ECO:0000313" key="12">
    <source>
        <dbReference type="Proteomes" id="UP000198598"/>
    </source>
</evidence>
<dbReference type="Gene3D" id="2.60.40.10">
    <property type="entry name" value="Immunoglobulins"/>
    <property type="match status" value="1"/>
</dbReference>
<sequence>MFRLVLSLFLIALLPQALYAQTLTPVRSTQQCATMERDSALRAKYPQLGSLQEFERALQVKMLDLKKQMQAGRLAATVITIPVVVHVVHNGESVGVGRNISQAQVQAQLATLNEDYRRKAGTRGFNDNPVGADIEIEFCLSVVNPQGLTMAEPGIDRYNGSRANWNTSDIDGVLKPSTYWNPDKYYNIWVVDLNETLSGGGQLLGYAQFPSQSNLVGIPSDGPGSTDGVVIDYRSFGNVDKGNFPSMRATYNLGRTLTHETGHWLGLRHIWGDANCGDDFCADTPTQASASSGCPTGRVSCGSTNMVQNYMDYSNDACMNIFTINQKDRIRAVMAISPRRLSLLSSNVCGTQVAARPQSNFRADNQQVLLGGQIKFNDLSGNFPTKWEWTFEGGTPATSTDQNPTVTYNQPGKFKVTLVTSNAVGASDPLVRTDYIEVLNQGLCTEITNFNGTPSVLREVNGTGYLAGQNSHKSQAVSEFFQNKLGYTNLAGASLKFGVAKAAKGATTESIVTVTVWNGRGFQNGPGAILGQKDVPLRVILDDVANNRATSVTFDKNVPIGGLPFHIGITLPYVAGDSVALITTKNGESLFATSWRQNQKGDWLRYADSLGVNVAHNVAARVGQKSSVQVASTALFINPGETVTLNARGASVFTWSGTGLNTTLGPQVVAQPTQTTSYTVSGSGLDLCTADAVVNVYVRLGTVTANPSLVDQFMLVTPNPSDGQMVVSFSGPQRGALTLGVRNINGLELMQQKYQKTTDTFEQPLDLKSSPGGVYFVEIRIGENVYRKRVVKQ</sequence>
<comment type="similarity">
    <text evidence="1">Belongs to the peptidase M43B family.</text>
</comment>
<dbReference type="GO" id="GO:0046872">
    <property type="term" value="F:metal ion binding"/>
    <property type="evidence" value="ECO:0007669"/>
    <property type="project" value="UniProtKB-KW"/>
</dbReference>
<dbReference type="Pfam" id="PF05572">
    <property type="entry name" value="Peptidase_M43"/>
    <property type="match status" value="1"/>
</dbReference>
<dbReference type="STRING" id="662367.SAMN05216167_104212"/>
<keyword evidence="5" id="KW-0378">Hydrolase</keyword>
<reference evidence="11 12" key="1">
    <citation type="submission" date="2016-10" db="EMBL/GenBank/DDBJ databases">
        <authorList>
            <person name="de Groot N.N."/>
        </authorList>
    </citation>
    <scope>NUCLEOTIDE SEQUENCE [LARGE SCALE GENOMIC DNA]</scope>
    <source>
        <strain evidence="11 12">DSM 26130</strain>
    </source>
</reference>
<keyword evidence="6" id="KW-0862">Zinc</keyword>
<feature type="domain" description="PKD" evidence="10">
    <location>
        <begin position="357"/>
        <end position="443"/>
    </location>
</feature>
<dbReference type="InterPro" id="IPR000601">
    <property type="entry name" value="PKD_dom"/>
</dbReference>
<organism evidence="11 12">
    <name type="scientific">Spirosoma endophyticum</name>
    <dbReference type="NCBI Taxonomy" id="662367"/>
    <lineage>
        <taxon>Bacteria</taxon>
        <taxon>Pseudomonadati</taxon>
        <taxon>Bacteroidota</taxon>
        <taxon>Cytophagia</taxon>
        <taxon>Cytophagales</taxon>
        <taxon>Cytophagaceae</taxon>
        <taxon>Spirosoma</taxon>
    </lineage>
</organism>
<evidence type="ECO:0000313" key="11">
    <source>
        <dbReference type="EMBL" id="SFD28383.1"/>
    </source>
</evidence>
<dbReference type="InterPro" id="IPR008754">
    <property type="entry name" value="Peptidase_M43"/>
</dbReference>
<evidence type="ECO:0000256" key="4">
    <source>
        <dbReference type="ARBA" id="ARBA00022729"/>
    </source>
</evidence>
<dbReference type="NCBIfam" id="TIGR04183">
    <property type="entry name" value="Por_Secre_tail"/>
    <property type="match status" value="1"/>
</dbReference>
<evidence type="ECO:0000256" key="1">
    <source>
        <dbReference type="ARBA" id="ARBA00008721"/>
    </source>
</evidence>
<evidence type="ECO:0000256" key="6">
    <source>
        <dbReference type="ARBA" id="ARBA00022833"/>
    </source>
</evidence>
<dbReference type="PANTHER" id="PTHR47466">
    <property type="match status" value="1"/>
</dbReference>
<keyword evidence="4 9" id="KW-0732">Signal</keyword>
<dbReference type="PANTHER" id="PTHR47466:SF1">
    <property type="entry name" value="METALLOPROTEASE MEP1 (AFU_ORTHOLOGUE AFUA_1G07730)-RELATED"/>
    <property type="match status" value="1"/>
</dbReference>
<feature type="signal peptide" evidence="9">
    <location>
        <begin position="1"/>
        <end position="20"/>
    </location>
</feature>
<gene>
    <name evidence="11" type="ORF">SAMN05216167_104212</name>
</gene>
<keyword evidence="3" id="KW-0479">Metal-binding</keyword>
<dbReference type="Proteomes" id="UP000198598">
    <property type="component" value="Unassembled WGS sequence"/>
</dbReference>
<accession>A0A1I1R9Z3</accession>
<evidence type="ECO:0000256" key="9">
    <source>
        <dbReference type="SAM" id="SignalP"/>
    </source>
</evidence>
<dbReference type="CDD" id="cd04275">
    <property type="entry name" value="ZnMc_pappalysin_like"/>
    <property type="match status" value="1"/>
</dbReference>
<dbReference type="PROSITE" id="PS50093">
    <property type="entry name" value="PKD"/>
    <property type="match status" value="1"/>
</dbReference>
<dbReference type="SMART" id="SM00089">
    <property type="entry name" value="PKD"/>
    <property type="match status" value="1"/>
</dbReference>
<keyword evidence="2" id="KW-0645">Protease</keyword>